<dbReference type="EMBL" id="MSFO01000006">
    <property type="protein sequence ID" value="PLB46983.1"/>
    <property type="molecule type" value="Genomic_DNA"/>
</dbReference>
<dbReference type="AlphaFoldDB" id="A0A2I2G269"/>
<dbReference type="VEuPathDB" id="FungiDB:P170DRAFT_511645"/>
<dbReference type="InterPro" id="IPR007135">
    <property type="entry name" value="Atg3/Atg10"/>
</dbReference>
<evidence type="ECO:0000256" key="7">
    <source>
        <dbReference type="ARBA" id="ARBA00029833"/>
    </source>
</evidence>
<keyword evidence="6" id="KW-0072">Autophagy</keyword>
<dbReference type="PANTHER" id="PTHR14957:SF1">
    <property type="entry name" value="UBIQUITIN-LIKE-CONJUGATING ENZYME ATG10"/>
    <property type="match status" value="1"/>
</dbReference>
<comment type="similarity">
    <text evidence="1">Belongs to the ATG10 family.</text>
</comment>
<reference evidence="9 10" key="1">
    <citation type="submission" date="2016-12" db="EMBL/GenBank/DDBJ databases">
        <title>The genomes of Aspergillus section Nigri reveals drivers in fungal speciation.</title>
        <authorList>
            <consortium name="DOE Joint Genome Institute"/>
            <person name="Vesth T.C."/>
            <person name="Nybo J."/>
            <person name="Theobald S."/>
            <person name="Brandl J."/>
            <person name="Frisvad J.C."/>
            <person name="Nielsen K.F."/>
            <person name="Lyhne E.K."/>
            <person name="Kogle M.E."/>
            <person name="Kuo A."/>
            <person name="Riley R."/>
            <person name="Clum A."/>
            <person name="Nolan M."/>
            <person name="Lipzen A."/>
            <person name="Salamov A."/>
            <person name="Henrissat B."/>
            <person name="Wiebenga A."/>
            <person name="De Vries R.P."/>
            <person name="Grigoriev I.V."/>
            <person name="Mortensen U.H."/>
            <person name="Andersen M.R."/>
            <person name="Baker S.E."/>
        </authorList>
    </citation>
    <scope>NUCLEOTIDE SEQUENCE [LARGE SCALE GENOMIC DNA]</scope>
    <source>
        <strain evidence="9 10">IBT 23096</strain>
    </source>
</reference>
<protein>
    <recommendedName>
        <fullName evidence="2">Ubiquitin-like-conjugating enzyme ATG10</fullName>
    </recommendedName>
    <alternativeName>
        <fullName evidence="7">Autophagy-related protein 10</fullName>
    </alternativeName>
</protein>
<dbReference type="Pfam" id="PF03987">
    <property type="entry name" value="Autophagy_act_C"/>
    <property type="match status" value="1"/>
</dbReference>
<dbReference type="GO" id="GO:0061651">
    <property type="term" value="F:Atg12 conjugating enzyme activity"/>
    <property type="evidence" value="ECO:0007669"/>
    <property type="project" value="TreeGrafter"/>
</dbReference>
<dbReference type="OrthoDB" id="4089664at2759"/>
<accession>A0A2I2G269</accession>
<evidence type="ECO:0000256" key="1">
    <source>
        <dbReference type="ARBA" id="ARBA00005696"/>
    </source>
</evidence>
<comment type="caution">
    <text evidence="9">The sequence shown here is derived from an EMBL/GenBank/DDBJ whole genome shotgun (WGS) entry which is preliminary data.</text>
</comment>
<organism evidence="9 10">
    <name type="scientific">Aspergillus steynii IBT 23096</name>
    <dbReference type="NCBI Taxonomy" id="1392250"/>
    <lineage>
        <taxon>Eukaryota</taxon>
        <taxon>Fungi</taxon>
        <taxon>Dikarya</taxon>
        <taxon>Ascomycota</taxon>
        <taxon>Pezizomycotina</taxon>
        <taxon>Eurotiomycetes</taxon>
        <taxon>Eurotiomycetidae</taxon>
        <taxon>Eurotiales</taxon>
        <taxon>Aspergillaceae</taxon>
        <taxon>Aspergillus</taxon>
        <taxon>Aspergillus subgen. Circumdati</taxon>
    </lineage>
</organism>
<evidence type="ECO:0000313" key="9">
    <source>
        <dbReference type="EMBL" id="PLB46983.1"/>
    </source>
</evidence>
<evidence type="ECO:0000256" key="5">
    <source>
        <dbReference type="ARBA" id="ARBA00022927"/>
    </source>
</evidence>
<evidence type="ECO:0000256" key="4">
    <source>
        <dbReference type="ARBA" id="ARBA00022786"/>
    </source>
</evidence>
<feature type="region of interest" description="Disordered" evidence="8">
    <location>
        <begin position="77"/>
        <end position="97"/>
    </location>
</feature>
<gene>
    <name evidence="9" type="ORF">P170DRAFT_511645</name>
</gene>
<dbReference type="RefSeq" id="XP_024702285.1">
    <property type="nucleotide sequence ID" value="XM_024854910.1"/>
</dbReference>
<evidence type="ECO:0000256" key="2">
    <source>
        <dbReference type="ARBA" id="ARBA00021099"/>
    </source>
</evidence>
<keyword evidence="5" id="KW-0813">Transport</keyword>
<evidence type="ECO:0000256" key="6">
    <source>
        <dbReference type="ARBA" id="ARBA00023006"/>
    </source>
</evidence>
<dbReference type="PANTHER" id="PTHR14957">
    <property type="entry name" value="UBIQUITIN-LIKE-CONJUGATING ENZYME ATG10"/>
    <property type="match status" value="1"/>
</dbReference>
<dbReference type="Gene3D" id="3.30.1460.50">
    <property type="match status" value="1"/>
</dbReference>
<name>A0A2I2G269_9EURO</name>
<dbReference type="GeneID" id="36562616"/>
<dbReference type="GO" id="GO:0000045">
    <property type="term" value="P:autophagosome assembly"/>
    <property type="evidence" value="ECO:0007669"/>
    <property type="project" value="TreeGrafter"/>
</dbReference>
<evidence type="ECO:0000256" key="3">
    <source>
        <dbReference type="ARBA" id="ARBA00022679"/>
    </source>
</evidence>
<keyword evidence="3" id="KW-0808">Transferase</keyword>
<dbReference type="GO" id="GO:0015031">
    <property type="term" value="P:protein transport"/>
    <property type="evidence" value="ECO:0007669"/>
    <property type="project" value="UniProtKB-KW"/>
</dbReference>
<dbReference type="Proteomes" id="UP000234275">
    <property type="component" value="Unassembled WGS sequence"/>
</dbReference>
<dbReference type="STRING" id="1392250.A0A2I2G269"/>
<keyword evidence="10" id="KW-1185">Reference proteome</keyword>
<proteinExistence type="inferred from homology"/>
<dbReference type="GO" id="GO:0000422">
    <property type="term" value="P:autophagy of mitochondrion"/>
    <property type="evidence" value="ECO:0007669"/>
    <property type="project" value="TreeGrafter"/>
</dbReference>
<dbReference type="GO" id="GO:0005829">
    <property type="term" value="C:cytosol"/>
    <property type="evidence" value="ECO:0007669"/>
    <property type="project" value="TreeGrafter"/>
</dbReference>
<evidence type="ECO:0000256" key="8">
    <source>
        <dbReference type="SAM" id="MobiDB-lite"/>
    </source>
</evidence>
<evidence type="ECO:0000313" key="10">
    <source>
        <dbReference type="Proteomes" id="UP000234275"/>
    </source>
</evidence>
<dbReference type="GO" id="GO:0032446">
    <property type="term" value="P:protein modification by small protein conjugation"/>
    <property type="evidence" value="ECO:0007669"/>
    <property type="project" value="TreeGrafter"/>
</dbReference>
<keyword evidence="5" id="KW-0653">Protein transport</keyword>
<sequence length="224" mass="24956">MYTASSPRRMAAFPFLSPDEFHGACRALLARVHAVGPSAVGWSSIRLTRQPLGPVLDISRNLDHVAMRHVDAVPSVGPEDTQLEATEQDPEALIRPPDSNTVLQVDYEILLSPTYQVPVLYFMLRRGTHLGPMEIDAVYHYLVADQYRKELQDVGVMGGISIGYHPQSETPVFFVHPCNTADAMRQIAGHQDVTPETYLVIWFGLIGNRLGLHLPSELFRNGEQ</sequence>
<keyword evidence="4" id="KW-0833">Ubl conjugation pathway</keyword>